<proteinExistence type="inferred from homology"/>
<dbReference type="Gene3D" id="3.60.10.10">
    <property type="entry name" value="Endonuclease/exonuclease/phosphatase"/>
    <property type="match status" value="1"/>
</dbReference>
<dbReference type="PANTHER" id="PTHR43250:SF2">
    <property type="entry name" value="EXODEOXYRIBONUCLEASE III"/>
    <property type="match status" value="1"/>
</dbReference>
<evidence type="ECO:0000256" key="4">
    <source>
        <dbReference type="ARBA" id="ARBA00022801"/>
    </source>
</evidence>
<feature type="domain" description="Endonuclease/exonuclease/phosphatase" evidence="6">
    <location>
        <begin position="4"/>
        <end position="256"/>
    </location>
</feature>
<dbReference type="NCBIfam" id="TIGR00633">
    <property type="entry name" value="xth"/>
    <property type="match status" value="1"/>
</dbReference>
<accession>A0ABP9CWF7</accession>
<dbReference type="InterPro" id="IPR004808">
    <property type="entry name" value="AP_endonuc_1"/>
</dbReference>
<dbReference type="EMBL" id="BAABKQ010000001">
    <property type="protein sequence ID" value="GAA4820896.1"/>
    <property type="molecule type" value="Genomic_DNA"/>
</dbReference>
<gene>
    <name evidence="7" type="ORF">GCM10023353_31240</name>
</gene>
<dbReference type="Proteomes" id="UP001500839">
    <property type="component" value="Unassembled WGS sequence"/>
</dbReference>
<dbReference type="Pfam" id="PF03372">
    <property type="entry name" value="Exo_endo_phos"/>
    <property type="match status" value="1"/>
</dbReference>
<evidence type="ECO:0000256" key="3">
    <source>
        <dbReference type="ARBA" id="ARBA00022723"/>
    </source>
</evidence>
<evidence type="ECO:0000313" key="7">
    <source>
        <dbReference type="EMBL" id="GAA4820896.1"/>
    </source>
</evidence>
<name>A0ABP9CWF7_9ACTN</name>
<dbReference type="InterPro" id="IPR005135">
    <property type="entry name" value="Endo/exonuclease/phosphatase"/>
</dbReference>
<reference evidence="8" key="1">
    <citation type="journal article" date="2019" name="Int. J. Syst. Evol. Microbiol.">
        <title>The Global Catalogue of Microorganisms (GCM) 10K type strain sequencing project: providing services to taxonomists for standard genome sequencing and annotation.</title>
        <authorList>
            <consortium name="The Broad Institute Genomics Platform"/>
            <consortium name="The Broad Institute Genome Sequencing Center for Infectious Disease"/>
            <person name="Wu L."/>
            <person name="Ma J."/>
        </authorList>
    </citation>
    <scope>NUCLEOTIDE SEQUENCE [LARGE SCALE GENOMIC DNA]</scope>
    <source>
        <strain evidence="8">JCM 18542</strain>
    </source>
</reference>
<keyword evidence="4" id="KW-0378">Hydrolase</keyword>
<evidence type="ECO:0000256" key="2">
    <source>
        <dbReference type="ARBA" id="ARBA00007092"/>
    </source>
</evidence>
<protein>
    <submittedName>
        <fullName evidence="7">Exodeoxyribonuclease III</fullName>
    </submittedName>
</protein>
<evidence type="ECO:0000313" key="8">
    <source>
        <dbReference type="Proteomes" id="UP001500839"/>
    </source>
</evidence>
<dbReference type="SUPFAM" id="SSF56219">
    <property type="entry name" value="DNase I-like"/>
    <property type="match status" value="1"/>
</dbReference>
<sequence length="269" mass="30133">MRFATWNVNSARARIDRITAFLERQDIDVLAMQETKCKDAQFPAERFTELGYEVAHFGLSQWNGVAVVSRVGLTDVETRFPGQPGFHKDPEQDQAVEARALGATCDGVRVWSLYVPNGRELDDPHYTYKLDWLAKLRDQAAGWLEQDGSAQVMLAGDWNVAPTDDDVWDPAFFEGKTHTSQPERDAFDAFADAGYVEVTRAHTPDQYTYWDYTQLRFPKKEGMRIDFAVCSPALAARVTDASIDREERKGKGASDHAPVIVDLGCPPAA</sequence>
<keyword evidence="8" id="KW-1185">Reference proteome</keyword>
<evidence type="ECO:0000256" key="5">
    <source>
        <dbReference type="ARBA" id="ARBA00022842"/>
    </source>
</evidence>
<organism evidence="7 8">
    <name type="scientific">Tomitella cavernea</name>
    <dbReference type="NCBI Taxonomy" id="1387982"/>
    <lineage>
        <taxon>Bacteria</taxon>
        <taxon>Bacillati</taxon>
        <taxon>Actinomycetota</taxon>
        <taxon>Actinomycetes</taxon>
        <taxon>Mycobacteriales</taxon>
        <taxon>Tomitella</taxon>
    </lineage>
</organism>
<dbReference type="NCBIfam" id="TIGR00195">
    <property type="entry name" value="exoDNase_III"/>
    <property type="match status" value="1"/>
</dbReference>
<dbReference type="InterPro" id="IPR037493">
    <property type="entry name" value="ExoIII-like"/>
</dbReference>
<comment type="similarity">
    <text evidence="2">Belongs to the DNA repair enzymes AP/ExoA family.</text>
</comment>
<evidence type="ECO:0000256" key="1">
    <source>
        <dbReference type="ARBA" id="ARBA00001946"/>
    </source>
</evidence>
<evidence type="ECO:0000259" key="6">
    <source>
        <dbReference type="Pfam" id="PF03372"/>
    </source>
</evidence>
<dbReference type="CDD" id="cd09086">
    <property type="entry name" value="ExoIII-like_AP-endo"/>
    <property type="match status" value="1"/>
</dbReference>
<comment type="cofactor">
    <cofactor evidence="1">
        <name>Mg(2+)</name>
        <dbReference type="ChEBI" id="CHEBI:18420"/>
    </cofactor>
</comment>
<keyword evidence="3" id="KW-0479">Metal-binding</keyword>
<dbReference type="PANTHER" id="PTHR43250">
    <property type="entry name" value="EXODEOXYRIBONUCLEASE III"/>
    <property type="match status" value="1"/>
</dbReference>
<comment type="caution">
    <text evidence="7">The sequence shown here is derived from an EMBL/GenBank/DDBJ whole genome shotgun (WGS) entry which is preliminary data.</text>
</comment>
<dbReference type="PROSITE" id="PS51435">
    <property type="entry name" value="AP_NUCLEASE_F1_4"/>
    <property type="match status" value="1"/>
</dbReference>
<dbReference type="RefSeq" id="WP_200175473.1">
    <property type="nucleotide sequence ID" value="NZ_BAABKQ010000001.1"/>
</dbReference>
<dbReference type="InterPro" id="IPR036691">
    <property type="entry name" value="Endo/exonu/phosph_ase_sf"/>
</dbReference>
<keyword evidence="5" id="KW-0460">Magnesium</keyword>